<dbReference type="Proteomes" id="UP001592528">
    <property type="component" value="Unassembled WGS sequence"/>
</dbReference>
<comment type="caution">
    <text evidence="2">The sequence shown here is derived from an EMBL/GenBank/DDBJ whole genome shotgun (WGS) entry which is preliminary data.</text>
</comment>
<evidence type="ECO:0000313" key="2">
    <source>
        <dbReference type="EMBL" id="MFC1401782.1"/>
    </source>
</evidence>
<dbReference type="SUPFAM" id="SSF51735">
    <property type="entry name" value="NAD(P)-binding Rossmann-fold domains"/>
    <property type="match status" value="1"/>
</dbReference>
<dbReference type="RefSeq" id="WP_030262252.1">
    <property type="nucleotide sequence ID" value="NZ_JBHEZZ010000004.1"/>
</dbReference>
<dbReference type="Pfam" id="PF13460">
    <property type="entry name" value="NAD_binding_10"/>
    <property type="match status" value="1"/>
</dbReference>
<protein>
    <submittedName>
        <fullName evidence="2">NAD(P)H-binding protein</fullName>
    </submittedName>
</protein>
<evidence type="ECO:0000313" key="3">
    <source>
        <dbReference type="Proteomes" id="UP001592528"/>
    </source>
</evidence>
<dbReference type="PANTHER" id="PTHR15020">
    <property type="entry name" value="FLAVIN REDUCTASE-RELATED"/>
    <property type="match status" value="1"/>
</dbReference>
<evidence type="ECO:0000259" key="1">
    <source>
        <dbReference type="Pfam" id="PF13460"/>
    </source>
</evidence>
<keyword evidence="3" id="KW-1185">Reference proteome</keyword>
<reference evidence="2 3" key="1">
    <citation type="submission" date="2024-09" db="EMBL/GenBank/DDBJ databases">
        <authorList>
            <person name="Lee S.D."/>
        </authorList>
    </citation>
    <scope>NUCLEOTIDE SEQUENCE [LARGE SCALE GENOMIC DNA]</scope>
    <source>
        <strain evidence="2 3">N1-5</strain>
    </source>
</reference>
<dbReference type="InterPro" id="IPR036291">
    <property type="entry name" value="NAD(P)-bd_dom_sf"/>
</dbReference>
<proteinExistence type="predicted"/>
<gene>
    <name evidence="2" type="ORF">ACEZDJ_10820</name>
</gene>
<feature type="domain" description="NAD(P)-binding" evidence="1">
    <location>
        <begin position="9"/>
        <end position="192"/>
    </location>
</feature>
<dbReference type="Gene3D" id="3.40.50.720">
    <property type="entry name" value="NAD(P)-binding Rossmann-like Domain"/>
    <property type="match status" value="1"/>
</dbReference>
<dbReference type="PANTHER" id="PTHR15020:SF50">
    <property type="entry name" value="UPF0659 PROTEIN YMR090W"/>
    <property type="match status" value="1"/>
</dbReference>
<sequence length="229" mass="24387">MDNPVVVVGGAGRVGRLVAQRLLERGAAVRVVDHALQHARRHLPPGVAFTLGDVRDPAGLAEPLARCSAVVYCVDPGTADTGPDSPQSTVYQGLCNVLDAARAAGQRPHVVLISQHHATHWGHPLNAYGRVLEWRLAGEEALRESGLPYTVIRPGWLTDGAAGLRVRLAQGDRGNGQVSRQDVAEACVQALYCPSASGVTFEMFNETGVAPSHWEGLFAALEWDQVPVA</sequence>
<dbReference type="InterPro" id="IPR016040">
    <property type="entry name" value="NAD(P)-bd_dom"/>
</dbReference>
<organism evidence="2 3">
    <name type="scientific">Streptacidiphilus cavernicola</name>
    <dbReference type="NCBI Taxonomy" id="3342716"/>
    <lineage>
        <taxon>Bacteria</taxon>
        <taxon>Bacillati</taxon>
        <taxon>Actinomycetota</taxon>
        <taxon>Actinomycetes</taxon>
        <taxon>Kitasatosporales</taxon>
        <taxon>Streptomycetaceae</taxon>
        <taxon>Streptacidiphilus</taxon>
    </lineage>
</organism>
<dbReference type="EMBL" id="JBHEZZ010000004">
    <property type="protein sequence ID" value="MFC1401782.1"/>
    <property type="molecule type" value="Genomic_DNA"/>
</dbReference>
<name>A0ABV6UK04_9ACTN</name>
<accession>A0ABV6UK04</accession>